<dbReference type="Pfam" id="PF05699">
    <property type="entry name" value="Dimer_Tnp_hAT"/>
    <property type="match status" value="1"/>
</dbReference>
<protein>
    <recommendedName>
        <fullName evidence="7">HAT C-terminal dimerisation domain-containing protein</fullName>
    </recommendedName>
</protein>
<feature type="compositionally biased region" description="Polar residues" evidence="6">
    <location>
        <begin position="99"/>
        <end position="108"/>
    </location>
</feature>
<evidence type="ECO:0000256" key="3">
    <source>
        <dbReference type="ARBA" id="ARBA00022771"/>
    </source>
</evidence>
<keyword evidence="2" id="KW-0479">Metal-binding</keyword>
<dbReference type="InParanoid" id="A0A0C2WPE2"/>
<dbReference type="Proteomes" id="UP000054549">
    <property type="component" value="Unassembled WGS sequence"/>
</dbReference>
<evidence type="ECO:0000313" key="9">
    <source>
        <dbReference type="Proteomes" id="UP000054549"/>
    </source>
</evidence>
<feature type="compositionally biased region" description="Basic residues" evidence="6">
    <location>
        <begin position="110"/>
        <end position="120"/>
    </location>
</feature>
<dbReference type="InterPro" id="IPR052035">
    <property type="entry name" value="ZnF_BED_domain_contain"/>
</dbReference>
<comment type="subcellular location">
    <subcellularLocation>
        <location evidence="1">Nucleus</location>
    </subcellularLocation>
</comment>
<dbReference type="SUPFAM" id="SSF53098">
    <property type="entry name" value="Ribonuclease H-like"/>
    <property type="match status" value="1"/>
</dbReference>
<dbReference type="GO" id="GO:0008270">
    <property type="term" value="F:zinc ion binding"/>
    <property type="evidence" value="ECO:0007669"/>
    <property type="project" value="UniProtKB-KW"/>
</dbReference>
<dbReference type="HOGENOM" id="CLU_365286_0_0_1"/>
<evidence type="ECO:0000259" key="7">
    <source>
        <dbReference type="Pfam" id="PF05699"/>
    </source>
</evidence>
<feature type="compositionally biased region" description="Acidic residues" evidence="6">
    <location>
        <begin position="132"/>
        <end position="145"/>
    </location>
</feature>
<evidence type="ECO:0000256" key="5">
    <source>
        <dbReference type="ARBA" id="ARBA00023242"/>
    </source>
</evidence>
<evidence type="ECO:0000256" key="2">
    <source>
        <dbReference type="ARBA" id="ARBA00022723"/>
    </source>
</evidence>
<proteinExistence type="predicted"/>
<gene>
    <name evidence="8" type="ORF">M378DRAFT_15788</name>
</gene>
<dbReference type="GO" id="GO:0046983">
    <property type="term" value="F:protein dimerization activity"/>
    <property type="evidence" value="ECO:0007669"/>
    <property type="project" value="InterPro"/>
</dbReference>
<dbReference type="InterPro" id="IPR012337">
    <property type="entry name" value="RNaseH-like_sf"/>
</dbReference>
<dbReference type="OrthoDB" id="3243659at2759"/>
<dbReference type="EMBL" id="KN818347">
    <property type="protein sequence ID" value="KIL58113.1"/>
    <property type="molecule type" value="Genomic_DNA"/>
</dbReference>
<evidence type="ECO:0000256" key="1">
    <source>
        <dbReference type="ARBA" id="ARBA00004123"/>
    </source>
</evidence>
<feature type="compositionally biased region" description="Low complexity" evidence="6">
    <location>
        <begin position="59"/>
        <end position="70"/>
    </location>
</feature>
<accession>A0A0C2WPE2</accession>
<feature type="domain" description="HAT C-terminal dimerisation" evidence="7">
    <location>
        <begin position="650"/>
        <end position="728"/>
    </location>
</feature>
<feature type="compositionally biased region" description="Polar residues" evidence="6">
    <location>
        <begin position="14"/>
        <end position="35"/>
    </location>
</feature>
<feature type="compositionally biased region" description="Polar residues" evidence="6">
    <location>
        <begin position="71"/>
        <end position="88"/>
    </location>
</feature>
<evidence type="ECO:0000313" key="8">
    <source>
        <dbReference type="EMBL" id="KIL58113.1"/>
    </source>
</evidence>
<evidence type="ECO:0000256" key="4">
    <source>
        <dbReference type="ARBA" id="ARBA00022833"/>
    </source>
</evidence>
<reference evidence="8 9" key="1">
    <citation type="submission" date="2014-04" db="EMBL/GenBank/DDBJ databases">
        <title>Evolutionary Origins and Diversification of the Mycorrhizal Mutualists.</title>
        <authorList>
            <consortium name="DOE Joint Genome Institute"/>
            <consortium name="Mycorrhizal Genomics Consortium"/>
            <person name="Kohler A."/>
            <person name="Kuo A."/>
            <person name="Nagy L.G."/>
            <person name="Floudas D."/>
            <person name="Copeland A."/>
            <person name="Barry K.W."/>
            <person name="Cichocki N."/>
            <person name="Veneault-Fourrey C."/>
            <person name="LaButti K."/>
            <person name="Lindquist E.A."/>
            <person name="Lipzen A."/>
            <person name="Lundell T."/>
            <person name="Morin E."/>
            <person name="Murat C."/>
            <person name="Riley R."/>
            <person name="Ohm R."/>
            <person name="Sun H."/>
            <person name="Tunlid A."/>
            <person name="Henrissat B."/>
            <person name="Grigoriev I.V."/>
            <person name="Hibbett D.S."/>
            <person name="Martin F."/>
        </authorList>
    </citation>
    <scope>NUCLEOTIDE SEQUENCE [LARGE SCALE GENOMIC DNA]</scope>
    <source>
        <strain evidence="8 9">Koide BX008</strain>
    </source>
</reference>
<keyword evidence="5" id="KW-0539">Nucleus</keyword>
<feature type="compositionally biased region" description="Basic and acidic residues" evidence="6">
    <location>
        <begin position="44"/>
        <end position="53"/>
    </location>
</feature>
<sequence length="785" mass="88374">MSAVRAPRDKRQPVPSNRLTSDSNAAQPALTSHRQSVAFAQAKKAAEAERDQQQDDGDGLQLISGLSGLSTRSQPITPTTISRASTVPPTAATDHGSDSEPSSITSTMAPKKKGNRKRKRTDTINAPQIEYNDVDVMDIDSDTPSETEKQKNKKNPTADTDHFFEPAVHLKGDKRGRRRCKTCAGRSGDGCNKTEIALVDEHTTLRRHMASKHKGIYRGWCKTSGFLSMLPEDAKARRLEALKKVMKQTQVDDHFHPMKPEDKPTPYSDNAFKEATIQWLIETDQPIAAFEQRSFQNMVNMASRATRGVKILSRHQTRDGIIALFMTQMNKLKDRLISRYVAGRISLTCDAWQASNTDGYFAVTGHWIEERSPALISTRSKAKYYNPHNIDEHTPDISALERDELGLIRAICVKERSSAQRKELFKSIQIRKGVKHPVQLLLDMKFVDEFVYELGIQTAGNLEVRKRIDALRLSQTEWERLGVFCSLLNHADKAQRAFSSAHTPTLFHTIPAIETLHAAWASRAERIKYHAFKPALDAATTKLNEYYQKTADSDAHILVMLLHPEQKMNHFKKHWNSELQEEVRALAQSMFKKHYDELQATNVSSTAPTAANAKRPKMDGLLRDVDLDDSDDDNNNYNVSLPSSTPWMIELDIYLNTNDIMPPGMTVVEWWGLNAPRYPIAASLARSYLAIMASSVSSERAFSSAGITLSKRRNRPKGDVVEALQCLKCMYHNDLIFRDVMVATEVEDELEGMDLELAGGTDDPDEGFTWDQIVLDDRDMYEATN</sequence>
<organism evidence="8 9">
    <name type="scientific">Amanita muscaria (strain Koide BX008)</name>
    <dbReference type="NCBI Taxonomy" id="946122"/>
    <lineage>
        <taxon>Eukaryota</taxon>
        <taxon>Fungi</taxon>
        <taxon>Dikarya</taxon>
        <taxon>Basidiomycota</taxon>
        <taxon>Agaricomycotina</taxon>
        <taxon>Agaricomycetes</taxon>
        <taxon>Agaricomycetidae</taxon>
        <taxon>Agaricales</taxon>
        <taxon>Pluteineae</taxon>
        <taxon>Amanitaceae</taxon>
        <taxon>Amanita</taxon>
    </lineage>
</organism>
<keyword evidence="9" id="KW-1185">Reference proteome</keyword>
<evidence type="ECO:0000256" key="6">
    <source>
        <dbReference type="SAM" id="MobiDB-lite"/>
    </source>
</evidence>
<dbReference type="PANTHER" id="PTHR46481:SF10">
    <property type="entry name" value="ZINC FINGER BED DOMAIN-CONTAINING PROTEIN 39"/>
    <property type="match status" value="1"/>
</dbReference>
<dbReference type="PANTHER" id="PTHR46481">
    <property type="entry name" value="ZINC FINGER BED DOMAIN-CONTAINING PROTEIN 4"/>
    <property type="match status" value="1"/>
</dbReference>
<feature type="region of interest" description="Disordered" evidence="6">
    <location>
        <begin position="1"/>
        <end position="160"/>
    </location>
</feature>
<feature type="compositionally biased region" description="Basic and acidic residues" evidence="6">
    <location>
        <begin position="1"/>
        <end position="12"/>
    </location>
</feature>
<keyword evidence="3" id="KW-0863">Zinc-finger</keyword>
<dbReference type="GO" id="GO:0005634">
    <property type="term" value="C:nucleus"/>
    <property type="evidence" value="ECO:0007669"/>
    <property type="project" value="UniProtKB-SubCell"/>
</dbReference>
<dbReference type="InterPro" id="IPR008906">
    <property type="entry name" value="HATC_C_dom"/>
</dbReference>
<name>A0A0C2WPE2_AMAMK</name>
<dbReference type="AlphaFoldDB" id="A0A0C2WPE2"/>
<keyword evidence="4" id="KW-0862">Zinc</keyword>